<dbReference type="AlphaFoldDB" id="A0A8D8I0A5"/>
<protein>
    <submittedName>
        <fullName evidence="2">(northern house mosquito) hypothetical protein</fullName>
    </submittedName>
</protein>
<reference evidence="2" key="1">
    <citation type="submission" date="2021-05" db="EMBL/GenBank/DDBJ databases">
        <authorList>
            <person name="Alioto T."/>
            <person name="Alioto T."/>
            <person name="Gomez Garrido J."/>
        </authorList>
    </citation>
    <scope>NUCLEOTIDE SEQUENCE</scope>
</reference>
<dbReference type="EMBL" id="HBUE01334924">
    <property type="protein sequence ID" value="CAG6595348.1"/>
    <property type="molecule type" value="Transcribed_RNA"/>
</dbReference>
<evidence type="ECO:0000256" key="1">
    <source>
        <dbReference type="SAM" id="MobiDB-lite"/>
    </source>
</evidence>
<accession>A0A8D8I0A5</accession>
<organism evidence="2">
    <name type="scientific">Culex pipiens</name>
    <name type="common">House mosquito</name>
    <dbReference type="NCBI Taxonomy" id="7175"/>
    <lineage>
        <taxon>Eukaryota</taxon>
        <taxon>Metazoa</taxon>
        <taxon>Ecdysozoa</taxon>
        <taxon>Arthropoda</taxon>
        <taxon>Hexapoda</taxon>
        <taxon>Insecta</taxon>
        <taxon>Pterygota</taxon>
        <taxon>Neoptera</taxon>
        <taxon>Endopterygota</taxon>
        <taxon>Diptera</taxon>
        <taxon>Nematocera</taxon>
        <taxon>Culicoidea</taxon>
        <taxon>Culicidae</taxon>
        <taxon>Culicinae</taxon>
        <taxon>Culicini</taxon>
        <taxon>Culex</taxon>
        <taxon>Culex</taxon>
    </lineage>
</organism>
<proteinExistence type="predicted"/>
<evidence type="ECO:0000313" key="2">
    <source>
        <dbReference type="EMBL" id="CAG6543226.1"/>
    </source>
</evidence>
<sequence length="105" mass="12138">MLGPPIGPRRRSVRGRRFYTPICATGSDPEPSFRLLTTDSRPPVASRRSYPQSTRTERCAPCPGRPRLWFPPRKRAFLEVKHENLCNFTPKLSHCFYFAVTCTFH</sequence>
<feature type="region of interest" description="Disordered" evidence="1">
    <location>
        <begin position="34"/>
        <end position="59"/>
    </location>
</feature>
<dbReference type="EMBL" id="HBUE01228169">
    <property type="protein sequence ID" value="CAG6543226.1"/>
    <property type="molecule type" value="Transcribed_RNA"/>
</dbReference>
<name>A0A8D8I0A5_CULPI</name>